<reference evidence="2" key="1">
    <citation type="journal article" date="2019" name="Int. J. Syst. Evol. Microbiol.">
        <title>The Global Catalogue of Microorganisms (GCM) 10K type strain sequencing project: providing services to taxonomists for standard genome sequencing and annotation.</title>
        <authorList>
            <consortium name="The Broad Institute Genomics Platform"/>
            <consortium name="The Broad Institute Genome Sequencing Center for Infectious Disease"/>
            <person name="Wu L."/>
            <person name="Ma J."/>
        </authorList>
    </citation>
    <scope>NUCLEOTIDE SEQUENCE [LARGE SCALE GENOMIC DNA]</scope>
    <source>
        <strain evidence="2">JCM 16544</strain>
    </source>
</reference>
<proteinExistence type="predicted"/>
<dbReference type="RefSeq" id="WP_344737201.1">
    <property type="nucleotide sequence ID" value="NZ_BAAAYU010000004.1"/>
</dbReference>
<gene>
    <name evidence="1" type="ORF">GCM10022200_13300</name>
</gene>
<comment type="caution">
    <text evidence="1">The sequence shown here is derived from an EMBL/GenBank/DDBJ whole genome shotgun (WGS) entry which is preliminary data.</text>
</comment>
<accession>A0ABP7AGI4</accession>
<dbReference type="Proteomes" id="UP001501697">
    <property type="component" value="Unassembled WGS sequence"/>
</dbReference>
<name>A0ABP7AGI4_9MICO</name>
<keyword evidence="2" id="KW-1185">Reference proteome</keyword>
<protein>
    <recommendedName>
        <fullName evidence="3">Transcriptional regulator, AbiEi antitoxin, Type IV TA system</fullName>
    </recommendedName>
</protein>
<evidence type="ECO:0000313" key="1">
    <source>
        <dbReference type="EMBL" id="GAA3631695.1"/>
    </source>
</evidence>
<sequence>MSDTDLPLRRRCELLEDGVTDRAVGAKVRAGSLVRVRPGVYVDGSAWRGARPEERVIARARALSLVSHTPPVASHETAAALHGLPVFRPDPARVHVIVPTARPGAATGVVRHRGELDPSEVVEIDGVVCTSLERTIADMARTASTEQSVVAGDAALRAICGVGPGQYARDLAADFTERVRTIAHRSAHGVARADRRLAFIDGRAQLPGESISRIRLHQAGFRRLDLQVPVAGPPGRGYFFVDFWLRDAHAFGEFDGSIKYTDGRYTDDRSSFEVFDREKAREDWIRGSQQAPLVRWGWSHIRTAETLAARLAAFGVVAP</sequence>
<dbReference type="EMBL" id="BAAAYU010000004">
    <property type="protein sequence ID" value="GAA3631695.1"/>
    <property type="molecule type" value="Genomic_DNA"/>
</dbReference>
<organism evidence="1 2">
    <name type="scientific">Microbacterium awajiense</name>
    <dbReference type="NCBI Taxonomy" id="415214"/>
    <lineage>
        <taxon>Bacteria</taxon>
        <taxon>Bacillati</taxon>
        <taxon>Actinomycetota</taxon>
        <taxon>Actinomycetes</taxon>
        <taxon>Micrococcales</taxon>
        <taxon>Microbacteriaceae</taxon>
        <taxon>Microbacterium</taxon>
    </lineage>
</organism>
<evidence type="ECO:0008006" key="3">
    <source>
        <dbReference type="Google" id="ProtNLM"/>
    </source>
</evidence>
<evidence type="ECO:0000313" key="2">
    <source>
        <dbReference type="Proteomes" id="UP001501697"/>
    </source>
</evidence>